<organism evidence="5 6">
    <name type="scientific">Trichodelitschia bisporula</name>
    <dbReference type="NCBI Taxonomy" id="703511"/>
    <lineage>
        <taxon>Eukaryota</taxon>
        <taxon>Fungi</taxon>
        <taxon>Dikarya</taxon>
        <taxon>Ascomycota</taxon>
        <taxon>Pezizomycotina</taxon>
        <taxon>Dothideomycetes</taxon>
        <taxon>Dothideomycetes incertae sedis</taxon>
        <taxon>Phaeotrichales</taxon>
        <taxon>Phaeotrichaceae</taxon>
        <taxon>Trichodelitschia</taxon>
    </lineage>
</organism>
<dbReference type="GO" id="GO:0032259">
    <property type="term" value="P:methylation"/>
    <property type="evidence" value="ECO:0007669"/>
    <property type="project" value="UniProtKB-KW"/>
</dbReference>
<keyword evidence="6" id="KW-1185">Reference proteome</keyword>
<sequence length="293" mass="32850">MTTFANKSFSALSYAVHRPTYPPALYSTVLAYHQGPRTQHLDLGTGPGLIPRMLAAHFTRSLGTDPSSVMIGQAQKLTPTAQFPHVSFRVGTAEDMSSIPDRDVDLVTAGQAAHWFDYARAWPELARVVRPGGTLAFWGYKDHVFVNYPRATRMVDEFCYGEGKGQMGSYWEPGRFIVRGKLRAVVPPEWEWVDVQRVEYEPGTKGKGTGVGTAFVTGKMTVGGSMEYLRTFSAFHEWEKAHPGRKKRREGGEGDIVDELYDEIKKVEGWTEDLELEIEWGSALLMARRRETA</sequence>
<gene>
    <name evidence="5" type="ORF">EJ06DRAFT_541277</name>
</gene>
<dbReference type="PANTHER" id="PTHR44942:SF4">
    <property type="entry name" value="METHYLTRANSFERASE TYPE 11 DOMAIN-CONTAINING PROTEIN"/>
    <property type="match status" value="1"/>
</dbReference>
<evidence type="ECO:0000259" key="4">
    <source>
        <dbReference type="Pfam" id="PF08241"/>
    </source>
</evidence>
<evidence type="ECO:0000256" key="3">
    <source>
        <dbReference type="ARBA" id="ARBA00022679"/>
    </source>
</evidence>
<dbReference type="Proteomes" id="UP000799640">
    <property type="component" value="Unassembled WGS sequence"/>
</dbReference>
<dbReference type="PANTHER" id="PTHR44942">
    <property type="entry name" value="METHYLTRANSF_11 DOMAIN-CONTAINING PROTEIN"/>
    <property type="match status" value="1"/>
</dbReference>
<accession>A0A6G1I5F1</accession>
<dbReference type="InterPro" id="IPR051052">
    <property type="entry name" value="Diverse_substrate_MTase"/>
</dbReference>
<evidence type="ECO:0000256" key="1">
    <source>
        <dbReference type="ARBA" id="ARBA00008361"/>
    </source>
</evidence>
<dbReference type="OrthoDB" id="10027013at2759"/>
<feature type="domain" description="Methyltransferase type 11" evidence="4">
    <location>
        <begin position="41"/>
        <end position="137"/>
    </location>
</feature>
<protein>
    <submittedName>
        <fullName evidence="5">Putative S-adenosylmethionine-dependent methyltransferase</fullName>
    </submittedName>
</protein>
<dbReference type="InterPro" id="IPR013216">
    <property type="entry name" value="Methyltransf_11"/>
</dbReference>
<comment type="similarity">
    <text evidence="1">Belongs to the methyltransferase superfamily.</text>
</comment>
<dbReference type="SUPFAM" id="SSF53335">
    <property type="entry name" value="S-adenosyl-L-methionine-dependent methyltransferases"/>
    <property type="match status" value="1"/>
</dbReference>
<dbReference type="AlphaFoldDB" id="A0A6G1I5F1"/>
<evidence type="ECO:0000256" key="2">
    <source>
        <dbReference type="ARBA" id="ARBA00022603"/>
    </source>
</evidence>
<keyword evidence="3 5" id="KW-0808">Transferase</keyword>
<dbReference type="CDD" id="cd02440">
    <property type="entry name" value="AdoMet_MTases"/>
    <property type="match status" value="1"/>
</dbReference>
<reference evidence="5" key="1">
    <citation type="journal article" date="2020" name="Stud. Mycol.">
        <title>101 Dothideomycetes genomes: a test case for predicting lifestyles and emergence of pathogens.</title>
        <authorList>
            <person name="Haridas S."/>
            <person name="Albert R."/>
            <person name="Binder M."/>
            <person name="Bloem J."/>
            <person name="Labutti K."/>
            <person name="Salamov A."/>
            <person name="Andreopoulos B."/>
            <person name="Baker S."/>
            <person name="Barry K."/>
            <person name="Bills G."/>
            <person name="Bluhm B."/>
            <person name="Cannon C."/>
            <person name="Castanera R."/>
            <person name="Culley D."/>
            <person name="Daum C."/>
            <person name="Ezra D."/>
            <person name="Gonzalez J."/>
            <person name="Henrissat B."/>
            <person name="Kuo A."/>
            <person name="Liang C."/>
            <person name="Lipzen A."/>
            <person name="Lutzoni F."/>
            <person name="Magnuson J."/>
            <person name="Mondo S."/>
            <person name="Nolan M."/>
            <person name="Ohm R."/>
            <person name="Pangilinan J."/>
            <person name="Park H.-J."/>
            <person name="Ramirez L."/>
            <person name="Alfaro M."/>
            <person name="Sun H."/>
            <person name="Tritt A."/>
            <person name="Yoshinaga Y."/>
            <person name="Zwiers L.-H."/>
            <person name="Turgeon B."/>
            <person name="Goodwin S."/>
            <person name="Spatafora J."/>
            <person name="Crous P."/>
            <person name="Grigoriev I."/>
        </authorList>
    </citation>
    <scope>NUCLEOTIDE SEQUENCE</scope>
    <source>
        <strain evidence="5">CBS 262.69</strain>
    </source>
</reference>
<keyword evidence="2 5" id="KW-0489">Methyltransferase</keyword>
<dbReference type="Gene3D" id="3.40.50.150">
    <property type="entry name" value="Vaccinia Virus protein VP39"/>
    <property type="match status" value="1"/>
</dbReference>
<proteinExistence type="inferred from homology"/>
<evidence type="ECO:0000313" key="6">
    <source>
        <dbReference type="Proteomes" id="UP000799640"/>
    </source>
</evidence>
<evidence type="ECO:0000313" key="5">
    <source>
        <dbReference type="EMBL" id="KAF2403414.1"/>
    </source>
</evidence>
<dbReference type="EMBL" id="ML996689">
    <property type="protein sequence ID" value="KAF2403414.1"/>
    <property type="molecule type" value="Genomic_DNA"/>
</dbReference>
<dbReference type="Pfam" id="PF08241">
    <property type="entry name" value="Methyltransf_11"/>
    <property type="match status" value="1"/>
</dbReference>
<name>A0A6G1I5F1_9PEZI</name>
<dbReference type="GO" id="GO:0008757">
    <property type="term" value="F:S-adenosylmethionine-dependent methyltransferase activity"/>
    <property type="evidence" value="ECO:0007669"/>
    <property type="project" value="InterPro"/>
</dbReference>
<dbReference type="InterPro" id="IPR029063">
    <property type="entry name" value="SAM-dependent_MTases_sf"/>
</dbReference>